<organism evidence="5 6">
    <name type="scientific">Coemansia erecta</name>
    <dbReference type="NCBI Taxonomy" id="147472"/>
    <lineage>
        <taxon>Eukaryota</taxon>
        <taxon>Fungi</taxon>
        <taxon>Fungi incertae sedis</taxon>
        <taxon>Zoopagomycota</taxon>
        <taxon>Kickxellomycotina</taxon>
        <taxon>Kickxellomycetes</taxon>
        <taxon>Kickxellales</taxon>
        <taxon>Kickxellaceae</taxon>
        <taxon>Coemansia</taxon>
    </lineage>
</organism>
<keyword evidence="4" id="KW-0378">Hydrolase</keyword>
<dbReference type="PANTHER" id="PTHR11802">
    <property type="entry name" value="SERINE PROTEASE FAMILY S10 SERINE CARBOXYPEPTIDASE"/>
    <property type="match status" value="1"/>
</dbReference>
<proteinExistence type="inferred from homology"/>
<protein>
    <recommendedName>
        <fullName evidence="4">Carboxypeptidase</fullName>
        <ecNumber evidence="4">3.4.16.-</ecNumber>
    </recommendedName>
</protein>
<dbReference type="InterPro" id="IPR029058">
    <property type="entry name" value="AB_hydrolase_fold"/>
</dbReference>
<accession>A0A9W7XXN0</accession>
<keyword evidence="6" id="KW-1185">Reference proteome</keyword>
<dbReference type="Gene3D" id="1.10.287.410">
    <property type="match status" value="1"/>
</dbReference>
<feature type="signal peptide" evidence="4">
    <location>
        <begin position="1"/>
        <end position="29"/>
    </location>
</feature>
<evidence type="ECO:0000256" key="1">
    <source>
        <dbReference type="ARBA" id="ARBA00009431"/>
    </source>
</evidence>
<dbReference type="AlphaFoldDB" id="A0A9W7XXN0"/>
<dbReference type="Proteomes" id="UP001149813">
    <property type="component" value="Unassembled WGS sequence"/>
</dbReference>
<feature type="chain" id="PRO_5041012173" description="Carboxypeptidase" evidence="4">
    <location>
        <begin position="30"/>
        <end position="565"/>
    </location>
</feature>
<dbReference type="Pfam" id="PF00450">
    <property type="entry name" value="Peptidase_S10"/>
    <property type="match status" value="1"/>
</dbReference>
<dbReference type="PROSITE" id="PS00131">
    <property type="entry name" value="CARBOXYPEPT_SER_SER"/>
    <property type="match status" value="1"/>
</dbReference>
<dbReference type="SUPFAM" id="SSF53474">
    <property type="entry name" value="alpha/beta-Hydrolases"/>
    <property type="match status" value="1"/>
</dbReference>
<dbReference type="OrthoDB" id="443318at2759"/>
<keyword evidence="4" id="KW-0732">Signal</keyword>
<dbReference type="InterPro" id="IPR018202">
    <property type="entry name" value="Ser_caboxypep_ser_AS"/>
</dbReference>
<dbReference type="EC" id="3.4.16.-" evidence="4"/>
<dbReference type="PRINTS" id="PR00724">
    <property type="entry name" value="CRBOXYPTASEC"/>
</dbReference>
<dbReference type="GO" id="GO:0006508">
    <property type="term" value="P:proteolysis"/>
    <property type="evidence" value="ECO:0007669"/>
    <property type="project" value="UniProtKB-KW"/>
</dbReference>
<evidence type="ECO:0000256" key="2">
    <source>
        <dbReference type="ARBA" id="ARBA00022645"/>
    </source>
</evidence>
<dbReference type="PANTHER" id="PTHR11802:SF64">
    <property type="entry name" value="CARBOXYPEPTIDASE"/>
    <property type="match status" value="1"/>
</dbReference>
<gene>
    <name evidence="5" type="ORF">LPJ53_005039</name>
</gene>
<evidence type="ECO:0000313" key="5">
    <source>
        <dbReference type="EMBL" id="KAJ1720308.1"/>
    </source>
</evidence>
<reference evidence="5" key="1">
    <citation type="submission" date="2022-07" db="EMBL/GenBank/DDBJ databases">
        <title>Phylogenomic reconstructions and comparative analyses of Kickxellomycotina fungi.</title>
        <authorList>
            <person name="Reynolds N.K."/>
            <person name="Stajich J.E."/>
            <person name="Barry K."/>
            <person name="Grigoriev I.V."/>
            <person name="Crous P."/>
            <person name="Smith M.E."/>
        </authorList>
    </citation>
    <scope>NUCLEOTIDE SEQUENCE</scope>
    <source>
        <strain evidence="5">NBRC 32514</strain>
    </source>
</reference>
<dbReference type="Gene3D" id="3.40.50.1820">
    <property type="entry name" value="alpha/beta hydrolase"/>
    <property type="match status" value="1"/>
</dbReference>
<keyword evidence="4" id="KW-0645">Protease</keyword>
<dbReference type="GO" id="GO:0000324">
    <property type="term" value="C:fungal-type vacuole"/>
    <property type="evidence" value="ECO:0007669"/>
    <property type="project" value="TreeGrafter"/>
</dbReference>
<evidence type="ECO:0000256" key="4">
    <source>
        <dbReference type="RuleBase" id="RU361156"/>
    </source>
</evidence>
<sequence length="565" mass="61119">MRATTPAMRGFSVLTAACMLVTMLGSSHARLRVPSVQTHGHSGRAFGFEGPSYPMRISSSQPSANAASPCTSAAVTDTALRNPPAMRTKQPQLCDASVAQTSGYIDLDDETHVFFWHFSSRQRQASGFNGTRDSVPLVFWFSGGPGCSSQIANWQENGPCTYVPSEPFDAAMSDDARKKLPHEVRRNAWAWNSVADIVYVDQPVGTGFSHGAAPNSTEAAADTAWRAMQAVYAHLAADARARGDHAIDRVALFGESYAGRYIPVFAEYAWHMNGLVRASADLRARGFVELPLLGVGIGNGLYDYAAQAPTYHTIACQSSYPALFSPHQCAHLKNTVNPACARATQACYADNPGPASSALAMRANDTCVGLSPEPWRTSAKCTAADVACNAALGWTTMVSTYDVRPGARLVPDDYVAYLRSAEFAQAVGVDDGVVYDECSDAVFDGFSASADEVSRSAVASLEFLLDAGVPVLLYSGDADFICNWYGTLKVARALQWGGRERFRDAQPSTWAWPTKSGRRVDAGQLTQVDNLAFLRVYEAGHEVPYYQPQASLYMLAQFLAKQRLW</sequence>
<comment type="similarity">
    <text evidence="1 4">Belongs to the peptidase S10 family.</text>
</comment>
<keyword evidence="3" id="KW-0325">Glycoprotein</keyword>
<comment type="caution">
    <text evidence="5">The sequence shown here is derived from an EMBL/GenBank/DDBJ whole genome shotgun (WGS) entry which is preliminary data.</text>
</comment>
<dbReference type="GO" id="GO:0004185">
    <property type="term" value="F:serine-type carboxypeptidase activity"/>
    <property type="evidence" value="ECO:0007669"/>
    <property type="project" value="UniProtKB-UniRule"/>
</dbReference>
<name>A0A9W7XXN0_9FUNG</name>
<keyword evidence="2 4" id="KW-0121">Carboxypeptidase</keyword>
<dbReference type="EMBL" id="JANBOJ010000272">
    <property type="protein sequence ID" value="KAJ1720308.1"/>
    <property type="molecule type" value="Genomic_DNA"/>
</dbReference>
<evidence type="ECO:0000313" key="6">
    <source>
        <dbReference type="Proteomes" id="UP001149813"/>
    </source>
</evidence>
<evidence type="ECO:0000256" key="3">
    <source>
        <dbReference type="ARBA" id="ARBA00023180"/>
    </source>
</evidence>
<dbReference type="InterPro" id="IPR001563">
    <property type="entry name" value="Peptidase_S10"/>
</dbReference>